<accession>A0A0A6DFL5</accession>
<dbReference type="Gene3D" id="3.40.630.30">
    <property type="match status" value="1"/>
</dbReference>
<organism evidence="2 3">
    <name type="scientific">Pseudomonas chlororaphis</name>
    <dbReference type="NCBI Taxonomy" id="587753"/>
    <lineage>
        <taxon>Bacteria</taxon>
        <taxon>Pseudomonadati</taxon>
        <taxon>Pseudomonadota</taxon>
        <taxon>Gammaproteobacteria</taxon>
        <taxon>Pseudomonadales</taxon>
        <taxon>Pseudomonadaceae</taxon>
        <taxon>Pseudomonas</taxon>
    </lineage>
</organism>
<comment type="caution">
    <text evidence="2">The sequence shown here is derived from an EMBL/GenBank/DDBJ whole genome shotgun (WGS) entry which is preliminary data.</text>
</comment>
<dbReference type="Proteomes" id="UP000030564">
    <property type="component" value="Unassembled WGS sequence"/>
</dbReference>
<name>A0A0A6DFL5_9PSED</name>
<feature type="region of interest" description="Disordered" evidence="1">
    <location>
        <begin position="205"/>
        <end position="224"/>
    </location>
</feature>
<dbReference type="SUPFAM" id="SSF55729">
    <property type="entry name" value="Acyl-CoA N-acyltransferases (Nat)"/>
    <property type="match status" value="1"/>
</dbReference>
<protein>
    <submittedName>
        <fullName evidence="2">Uncharacterized protein</fullName>
    </submittedName>
</protein>
<dbReference type="InterPro" id="IPR016181">
    <property type="entry name" value="Acyl_CoA_acyltransferase"/>
</dbReference>
<dbReference type="PATRIC" id="fig|587753.9.peg.2451"/>
<dbReference type="AlphaFoldDB" id="A0A0A6DFL5"/>
<evidence type="ECO:0000313" key="3">
    <source>
        <dbReference type="Proteomes" id="UP000030564"/>
    </source>
</evidence>
<sequence length="224" mass="25548">MDTTDLQLTDYLQALQVTLNSHQEGCRIVMLEAGSDTQVFDRFIERQFRLRLQHYMLTSRARMLETRLATRSRSTHFLLYRHEQLQAVLRATPAPFEWASLAQQHVSPTVALSRHVELSRLISLVPSQQPIVVNSLLAAAAEWAIKQGYEGVTALCRASQLRLYQRFGLMPVASNPMQIEQRARGDYWVLSAEWRQILAAVQQPDPAPVGHRAQKPLASHPPRF</sequence>
<gene>
    <name evidence="2" type="ORF">NZ35_06265</name>
</gene>
<reference evidence="2 3" key="1">
    <citation type="submission" date="2014-10" db="EMBL/GenBank/DDBJ databases">
        <title>Draft genome sequence of Pseudomonas chlororaphis EA105.</title>
        <authorList>
            <person name="McCully L.M."/>
            <person name="Bitzer A.S."/>
            <person name="Spence C."/>
            <person name="Bais H."/>
            <person name="Silby M.W."/>
        </authorList>
    </citation>
    <scope>NUCLEOTIDE SEQUENCE [LARGE SCALE GENOMIC DNA]</scope>
    <source>
        <strain evidence="2 3">EA105</strain>
    </source>
</reference>
<proteinExistence type="predicted"/>
<dbReference type="OrthoDB" id="6860057at2"/>
<evidence type="ECO:0000313" key="2">
    <source>
        <dbReference type="EMBL" id="KHA74673.1"/>
    </source>
</evidence>
<dbReference type="EMBL" id="JSFK01000002">
    <property type="protein sequence ID" value="KHA74673.1"/>
    <property type="molecule type" value="Genomic_DNA"/>
</dbReference>
<evidence type="ECO:0000256" key="1">
    <source>
        <dbReference type="SAM" id="MobiDB-lite"/>
    </source>
</evidence>